<keyword evidence="4" id="KW-0378">Hydrolase</keyword>
<evidence type="ECO:0000256" key="4">
    <source>
        <dbReference type="ARBA" id="ARBA00022801"/>
    </source>
</evidence>
<evidence type="ECO:0000256" key="2">
    <source>
        <dbReference type="ARBA" id="ARBA00022722"/>
    </source>
</evidence>
<reference evidence="9" key="1">
    <citation type="journal article" date="2014" name="Int. J. Syst. Evol. Microbiol.">
        <title>Complete genome sequence of Corynebacterium casei LMG S-19264T (=DSM 44701T), isolated from a smear-ripened cheese.</title>
        <authorList>
            <consortium name="US DOE Joint Genome Institute (JGI-PGF)"/>
            <person name="Walter F."/>
            <person name="Albersmeier A."/>
            <person name="Kalinowski J."/>
            <person name="Ruckert C."/>
        </authorList>
    </citation>
    <scope>NUCLEOTIDE SEQUENCE</scope>
    <source>
        <strain evidence="9">CGMCC 4.5737</strain>
    </source>
</reference>
<dbReference type="GO" id="GO:0003676">
    <property type="term" value="F:nucleic acid binding"/>
    <property type="evidence" value="ECO:0007669"/>
    <property type="project" value="InterPro"/>
</dbReference>
<comment type="cofactor">
    <cofactor evidence="1">
        <name>Mg(2+)</name>
        <dbReference type="ChEBI" id="CHEBI:18420"/>
    </cofactor>
</comment>
<dbReference type="RefSeq" id="WP_189052865.1">
    <property type="nucleotide sequence ID" value="NZ_BMMK01000001.1"/>
</dbReference>
<dbReference type="EMBL" id="BMMK01000001">
    <property type="protein sequence ID" value="GGM34093.1"/>
    <property type="molecule type" value="Genomic_DNA"/>
</dbReference>
<dbReference type="InterPro" id="IPR012337">
    <property type="entry name" value="RNaseH-like_sf"/>
</dbReference>
<keyword evidence="10" id="KW-1185">Reference proteome</keyword>
<keyword evidence="5 9" id="KW-0269">Exonuclease</keyword>
<dbReference type="Gene3D" id="3.30.420.10">
    <property type="entry name" value="Ribonuclease H-like superfamily/Ribonuclease H"/>
    <property type="match status" value="1"/>
</dbReference>
<organism evidence="9 10">
    <name type="scientific">Longimycelium tulufanense</name>
    <dbReference type="NCBI Taxonomy" id="907463"/>
    <lineage>
        <taxon>Bacteria</taxon>
        <taxon>Bacillati</taxon>
        <taxon>Actinomycetota</taxon>
        <taxon>Actinomycetes</taxon>
        <taxon>Pseudonocardiales</taxon>
        <taxon>Pseudonocardiaceae</taxon>
        <taxon>Longimycelium</taxon>
    </lineage>
</organism>
<gene>
    <name evidence="9" type="ORF">GCM10012275_01830</name>
</gene>
<feature type="domain" description="Exonuclease" evidence="8">
    <location>
        <begin position="12"/>
        <end position="187"/>
    </location>
</feature>
<dbReference type="GO" id="GO:0006308">
    <property type="term" value="P:DNA catabolic process"/>
    <property type="evidence" value="ECO:0007669"/>
    <property type="project" value="TreeGrafter"/>
</dbReference>
<evidence type="ECO:0000313" key="10">
    <source>
        <dbReference type="Proteomes" id="UP000637578"/>
    </source>
</evidence>
<evidence type="ECO:0000256" key="6">
    <source>
        <dbReference type="ARBA" id="ARBA00022842"/>
    </source>
</evidence>
<proteinExistence type="inferred from homology"/>
<keyword evidence="2" id="KW-0540">Nuclease</keyword>
<protein>
    <submittedName>
        <fullName evidence="9">3'-5' exonuclease</fullName>
    </submittedName>
</protein>
<evidence type="ECO:0000256" key="7">
    <source>
        <dbReference type="ARBA" id="ARBA00025769"/>
    </source>
</evidence>
<dbReference type="InterPro" id="IPR040393">
    <property type="entry name" value="TREX1/2"/>
</dbReference>
<dbReference type="SMART" id="SM00479">
    <property type="entry name" value="EXOIII"/>
    <property type="match status" value="1"/>
</dbReference>
<dbReference type="GO" id="GO:0008296">
    <property type="term" value="F:3'-5'-DNA exonuclease activity"/>
    <property type="evidence" value="ECO:0007669"/>
    <property type="project" value="TreeGrafter"/>
</dbReference>
<dbReference type="InterPro" id="IPR036397">
    <property type="entry name" value="RNaseH_sf"/>
</dbReference>
<comment type="similarity">
    <text evidence="7">Belongs to the exonuclease superfamily. TREX family.</text>
</comment>
<evidence type="ECO:0000256" key="1">
    <source>
        <dbReference type="ARBA" id="ARBA00001946"/>
    </source>
</evidence>
<keyword evidence="6" id="KW-0460">Magnesium</keyword>
<reference evidence="9" key="2">
    <citation type="submission" date="2020-09" db="EMBL/GenBank/DDBJ databases">
        <authorList>
            <person name="Sun Q."/>
            <person name="Zhou Y."/>
        </authorList>
    </citation>
    <scope>NUCLEOTIDE SEQUENCE</scope>
    <source>
        <strain evidence="9">CGMCC 4.5737</strain>
    </source>
</reference>
<comment type="caution">
    <text evidence="9">The sequence shown here is derived from an EMBL/GenBank/DDBJ whole genome shotgun (WGS) entry which is preliminary data.</text>
</comment>
<dbReference type="NCBIfam" id="NF005927">
    <property type="entry name" value="PRK07942.1"/>
    <property type="match status" value="1"/>
</dbReference>
<dbReference type="GO" id="GO:0005737">
    <property type="term" value="C:cytoplasm"/>
    <property type="evidence" value="ECO:0007669"/>
    <property type="project" value="TreeGrafter"/>
</dbReference>
<dbReference type="PANTHER" id="PTHR13058:SF19">
    <property type="entry name" value="LD40940P"/>
    <property type="match status" value="1"/>
</dbReference>
<dbReference type="InterPro" id="IPR013520">
    <property type="entry name" value="Ribonucl_H"/>
</dbReference>
<dbReference type="PANTHER" id="PTHR13058">
    <property type="entry name" value="THREE PRIME REPAIR EXONUCLEASE 1, 2"/>
    <property type="match status" value="1"/>
</dbReference>
<dbReference type="SUPFAM" id="SSF53098">
    <property type="entry name" value="Ribonuclease H-like"/>
    <property type="match status" value="1"/>
</dbReference>
<evidence type="ECO:0000256" key="5">
    <source>
        <dbReference type="ARBA" id="ARBA00022839"/>
    </source>
</evidence>
<dbReference type="CDD" id="cd06127">
    <property type="entry name" value="DEDDh"/>
    <property type="match status" value="1"/>
</dbReference>
<evidence type="ECO:0000256" key="3">
    <source>
        <dbReference type="ARBA" id="ARBA00022723"/>
    </source>
</evidence>
<dbReference type="Proteomes" id="UP000637578">
    <property type="component" value="Unassembled WGS sequence"/>
</dbReference>
<dbReference type="Pfam" id="PF00929">
    <property type="entry name" value="RNase_T"/>
    <property type="match status" value="1"/>
</dbReference>
<keyword evidence="3" id="KW-0479">Metal-binding</keyword>
<evidence type="ECO:0000313" key="9">
    <source>
        <dbReference type="EMBL" id="GGM34093.1"/>
    </source>
</evidence>
<dbReference type="AlphaFoldDB" id="A0A8J3C9W2"/>
<accession>A0A8J3C9W2</accession>
<evidence type="ECO:0000259" key="8">
    <source>
        <dbReference type="SMART" id="SM00479"/>
    </source>
</evidence>
<sequence length="257" mass="27885">MITTGVSWADGPLLSFDLESTGLDPATDRIVAASLVSILPQQAPQVRTWLADPGVQIPAEATAIHGISTEHARAHGQNIAEAVAEIVGELGRSWSSTTPLCVFNASFDLSLLAAELRRHHGQDLVVAGPVVDPMCLDRHLDRYRKGKRTLGALCAHYRVRLEKAHTSTDDALAAARLAWRLAKSYPDKVGGVALAELHQRQIGWHREHTRGFADYLDRLAARTADPVEAGELRARASVERAAAGQWPLRAVVQPVEV</sequence>
<name>A0A8J3C9W2_9PSEU</name>
<dbReference type="GO" id="GO:0046872">
    <property type="term" value="F:metal ion binding"/>
    <property type="evidence" value="ECO:0007669"/>
    <property type="project" value="UniProtKB-KW"/>
</dbReference>